<dbReference type="RefSeq" id="WP_204039249.1">
    <property type="nucleotide sequence ID" value="NZ_BOOA01000004.1"/>
</dbReference>
<evidence type="ECO:0000313" key="4">
    <source>
        <dbReference type="Proteomes" id="UP000640052"/>
    </source>
</evidence>
<accession>A0A919ULK9</accession>
<comment type="caution">
    <text evidence="3">The sequence shown here is derived from an EMBL/GenBank/DDBJ whole genome shotgun (WGS) entry which is preliminary data.</text>
</comment>
<feature type="compositionally biased region" description="Polar residues" evidence="1">
    <location>
        <begin position="199"/>
        <end position="208"/>
    </location>
</feature>
<keyword evidence="4" id="KW-1185">Reference proteome</keyword>
<organism evidence="3 4">
    <name type="scientific">Acrocarpospora phusangensis</name>
    <dbReference type="NCBI Taxonomy" id="1070424"/>
    <lineage>
        <taxon>Bacteria</taxon>
        <taxon>Bacillati</taxon>
        <taxon>Actinomycetota</taxon>
        <taxon>Actinomycetes</taxon>
        <taxon>Streptosporangiales</taxon>
        <taxon>Streptosporangiaceae</taxon>
        <taxon>Acrocarpospora</taxon>
    </lineage>
</organism>
<gene>
    <name evidence="3" type="ORF">Aph01nite_07080</name>
</gene>
<name>A0A919ULK9_9ACTN</name>
<feature type="region of interest" description="Disordered" evidence="1">
    <location>
        <begin position="194"/>
        <end position="233"/>
    </location>
</feature>
<feature type="chain" id="PRO_5037757341" evidence="2">
    <location>
        <begin position="27"/>
        <end position="233"/>
    </location>
</feature>
<evidence type="ECO:0000256" key="1">
    <source>
        <dbReference type="SAM" id="MobiDB-lite"/>
    </source>
</evidence>
<dbReference type="AlphaFoldDB" id="A0A919ULK9"/>
<reference evidence="3" key="1">
    <citation type="submission" date="2021-01" db="EMBL/GenBank/DDBJ databases">
        <title>Whole genome shotgun sequence of Acrocarpospora phusangensis NBRC 108782.</title>
        <authorList>
            <person name="Komaki H."/>
            <person name="Tamura T."/>
        </authorList>
    </citation>
    <scope>NUCLEOTIDE SEQUENCE</scope>
    <source>
        <strain evidence="3">NBRC 108782</strain>
    </source>
</reference>
<feature type="compositionally biased region" description="Low complexity" evidence="1">
    <location>
        <begin position="217"/>
        <end position="233"/>
    </location>
</feature>
<dbReference type="Proteomes" id="UP000640052">
    <property type="component" value="Unassembled WGS sequence"/>
</dbReference>
<keyword evidence="2" id="KW-0732">Signal</keyword>
<evidence type="ECO:0000256" key="2">
    <source>
        <dbReference type="SAM" id="SignalP"/>
    </source>
</evidence>
<evidence type="ECO:0000313" key="3">
    <source>
        <dbReference type="EMBL" id="GIH22398.1"/>
    </source>
</evidence>
<protein>
    <submittedName>
        <fullName evidence="3">Uncharacterized protein</fullName>
    </submittedName>
</protein>
<feature type="signal peptide" evidence="2">
    <location>
        <begin position="1"/>
        <end position="26"/>
    </location>
</feature>
<proteinExistence type="predicted"/>
<sequence>MRRFTRAALHCSLSTALITGPSPAPAHAGTDDKRKSCRSAACRAAARCAMRDFYKFDRPLPRNFYVPRTRYVDGPGGIMKASVTREHEVLAWIELENESQRGINIDHVIRHLRRKELPHLETRHMIFTGHEYTHRISDGMYGNMWYRVIGYRVGWSAWSVLPSCRHVRVAAGIANVPARVEGWHYWETKHPMLGDDQTIVPTEETTALPSDPEERPTGQSGTSTPSGTAGSEG</sequence>
<dbReference type="EMBL" id="BOOA01000004">
    <property type="protein sequence ID" value="GIH22398.1"/>
    <property type="molecule type" value="Genomic_DNA"/>
</dbReference>